<evidence type="ECO:0000256" key="1">
    <source>
        <dbReference type="SAM" id="MobiDB-lite"/>
    </source>
</evidence>
<feature type="compositionally biased region" description="Basic and acidic residues" evidence="1">
    <location>
        <begin position="21"/>
        <end position="36"/>
    </location>
</feature>
<feature type="compositionally biased region" description="Basic residues" evidence="1">
    <location>
        <begin position="83"/>
        <end position="99"/>
    </location>
</feature>
<dbReference type="AlphaFoldDB" id="A0A6J4MMC2"/>
<feature type="region of interest" description="Disordered" evidence="1">
    <location>
        <begin position="67"/>
        <end position="108"/>
    </location>
</feature>
<feature type="region of interest" description="Disordered" evidence="1">
    <location>
        <begin position="1"/>
        <end position="39"/>
    </location>
</feature>
<gene>
    <name evidence="2" type="ORF">AVDCRST_MAG34-2712</name>
</gene>
<evidence type="ECO:0000313" key="2">
    <source>
        <dbReference type="EMBL" id="CAA9363414.1"/>
    </source>
</evidence>
<protein>
    <submittedName>
        <fullName evidence="2">Uncharacterized protein</fullName>
    </submittedName>
</protein>
<proteinExistence type="predicted"/>
<reference evidence="2" key="1">
    <citation type="submission" date="2020-02" db="EMBL/GenBank/DDBJ databases">
        <authorList>
            <person name="Meier V. D."/>
        </authorList>
    </citation>
    <scope>NUCLEOTIDE SEQUENCE</scope>
    <source>
        <strain evidence="2">AVDCRST_MAG34</strain>
    </source>
</reference>
<name>A0A6J4MMC2_9ACTN</name>
<feature type="non-terminal residue" evidence="2">
    <location>
        <position position="108"/>
    </location>
</feature>
<sequence>GRRMAPARRRDRDRGRLHRHPSPDRRVQQPGMDRRGGLRVRRVHRAALRGGEADPGVGGVRRVVGTRHGRHRHRGLSLPQRVPRCRQGHRPGAHHRRRGGPQPAELPL</sequence>
<dbReference type="EMBL" id="CADCUI010000074">
    <property type="protein sequence ID" value="CAA9363414.1"/>
    <property type="molecule type" value="Genomic_DNA"/>
</dbReference>
<accession>A0A6J4MMC2</accession>
<feature type="non-terminal residue" evidence="2">
    <location>
        <position position="1"/>
    </location>
</feature>
<organism evidence="2">
    <name type="scientific">uncultured Nocardioidaceae bacterium</name>
    <dbReference type="NCBI Taxonomy" id="253824"/>
    <lineage>
        <taxon>Bacteria</taxon>
        <taxon>Bacillati</taxon>
        <taxon>Actinomycetota</taxon>
        <taxon>Actinomycetes</taxon>
        <taxon>Propionibacteriales</taxon>
        <taxon>Nocardioidaceae</taxon>
        <taxon>environmental samples</taxon>
    </lineage>
</organism>